<dbReference type="EMBL" id="CAXIEN010000003">
    <property type="protein sequence ID" value="CAL1261720.1"/>
    <property type="molecule type" value="Genomic_DNA"/>
</dbReference>
<dbReference type="InterPro" id="IPR015449">
    <property type="entry name" value="K_chnl_Ca-activ_SK"/>
</dbReference>
<evidence type="ECO:0008006" key="4">
    <source>
        <dbReference type="Google" id="ProtNLM"/>
    </source>
</evidence>
<evidence type="ECO:0000256" key="1">
    <source>
        <dbReference type="SAM" id="MobiDB-lite"/>
    </source>
</evidence>
<accession>A0AAV1YS24</accession>
<feature type="region of interest" description="Disordered" evidence="1">
    <location>
        <begin position="153"/>
        <end position="173"/>
    </location>
</feature>
<dbReference type="AlphaFoldDB" id="A0AAV1YS24"/>
<gene>
    <name evidence="2" type="ORF">LARSCL_LOCUS576</name>
</gene>
<keyword evidence="3" id="KW-1185">Reference proteome</keyword>
<evidence type="ECO:0000313" key="3">
    <source>
        <dbReference type="Proteomes" id="UP001497382"/>
    </source>
</evidence>
<dbReference type="Pfam" id="PF03530">
    <property type="entry name" value="SK_channel"/>
    <property type="match status" value="1"/>
</dbReference>
<comment type="caution">
    <text evidence="2">The sequence shown here is derived from an EMBL/GenBank/DDBJ whole genome shotgun (WGS) entry which is preliminary data.</text>
</comment>
<proteinExistence type="predicted"/>
<feature type="compositionally biased region" description="Polar residues" evidence="1">
    <location>
        <begin position="99"/>
        <end position="120"/>
    </location>
</feature>
<evidence type="ECO:0000313" key="2">
    <source>
        <dbReference type="EMBL" id="CAL1261720.1"/>
    </source>
</evidence>
<reference evidence="2 3" key="1">
    <citation type="submission" date="2024-04" db="EMBL/GenBank/DDBJ databases">
        <authorList>
            <person name="Rising A."/>
            <person name="Reimegard J."/>
            <person name="Sonavane S."/>
            <person name="Akerstrom W."/>
            <person name="Nylinder S."/>
            <person name="Hedman E."/>
            <person name="Kallberg Y."/>
        </authorList>
    </citation>
    <scope>NUCLEOTIDE SEQUENCE [LARGE SCALE GENOMIC DNA]</scope>
</reference>
<dbReference type="GO" id="GO:0016286">
    <property type="term" value="F:small conductance calcium-activated potassium channel activity"/>
    <property type="evidence" value="ECO:0007669"/>
    <property type="project" value="InterPro"/>
</dbReference>
<name>A0AAV1YS24_9ARAC</name>
<dbReference type="PANTHER" id="PTHR10153">
    <property type="entry name" value="SMALL CONDUCTANCE CALCIUM-ACTIVATED POTASSIUM CHANNEL"/>
    <property type="match status" value="1"/>
</dbReference>
<organism evidence="2 3">
    <name type="scientific">Larinioides sclopetarius</name>
    <dbReference type="NCBI Taxonomy" id="280406"/>
    <lineage>
        <taxon>Eukaryota</taxon>
        <taxon>Metazoa</taxon>
        <taxon>Ecdysozoa</taxon>
        <taxon>Arthropoda</taxon>
        <taxon>Chelicerata</taxon>
        <taxon>Arachnida</taxon>
        <taxon>Araneae</taxon>
        <taxon>Araneomorphae</taxon>
        <taxon>Entelegynae</taxon>
        <taxon>Araneoidea</taxon>
        <taxon>Araneidae</taxon>
        <taxon>Larinioides</taxon>
    </lineage>
</organism>
<sequence length="380" mass="42016">MSLVMVTPAPDESGADLSTNAPLTLAREGSLPPPLLPSLSISETDNDTEHFLFEMGKQQSVDSSILFPPVYNNKNALHFGRMHSEPERPLPLVEFQPLEQQASTDSTELNTATGSPQANYRSCPEIRPEIQVRAAALQKEILYEQPERRLLRQPPIGGLTSGGGRASSAGRSHLWPPHARLGLSSRLEHSFLTKTVSRESVAASLRQLYREPPSQGNEFAEIAADSMRVNGAIRQFKQLRKPVNSYSSTMSIECSMKGQNSTDSETAAIALVGVTPEQPLPEDGRKKQASGFHKPSVGYRLGRRKALFEKRKRISDYALVMAMFGIVMMVVENELSAALVYNKTRVHPYKCVRYIKCELLVENLPPNSLYAKNLTGDPLM</sequence>
<dbReference type="Proteomes" id="UP001497382">
    <property type="component" value="Unassembled WGS sequence"/>
</dbReference>
<protein>
    <recommendedName>
        <fullName evidence="4">Small conductance calcium-activated potassium channel protein</fullName>
    </recommendedName>
</protein>
<feature type="region of interest" description="Disordered" evidence="1">
    <location>
        <begin position="99"/>
        <end position="121"/>
    </location>
</feature>
<dbReference type="GO" id="GO:0016020">
    <property type="term" value="C:membrane"/>
    <property type="evidence" value="ECO:0007669"/>
    <property type="project" value="InterPro"/>
</dbReference>